<feature type="compositionally biased region" description="Low complexity" evidence="1">
    <location>
        <begin position="335"/>
        <end position="346"/>
    </location>
</feature>
<feature type="region of interest" description="Disordered" evidence="1">
    <location>
        <begin position="69"/>
        <end position="102"/>
    </location>
</feature>
<proteinExistence type="predicted"/>
<feature type="compositionally biased region" description="Basic and acidic residues" evidence="1">
    <location>
        <begin position="288"/>
        <end position="297"/>
    </location>
</feature>
<name>A0A0D2X3U9_CAPO3</name>
<reference evidence="2" key="1">
    <citation type="submission" date="2011-02" db="EMBL/GenBank/DDBJ databases">
        <title>The Genome Sequence of Capsaspora owczarzaki ATCC 30864.</title>
        <authorList>
            <consortium name="The Broad Institute Genome Sequencing Platform"/>
            <person name="Russ C."/>
            <person name="Cuomo C."/>
            <person name="Burger G."/>
            <person name="Gray M.W."/>
            <person name="Holland P.W.H."/>
            <person name="King N."/>
            <person name="Lang F.B.F."/>
            <person name="Roger A.J."/>
            <person name="Ruiz-Trillo I."/>
            <person name="Young S.K."/>
            <person name="Zeng Q."/>
            <person name="Gargeya S."/>
            <person name="Alvarado L."/>
            <person name="Berlin A."/>
            <person name="Chapman S.B."/>
            <person name="Chen Z."/>
            <person name="Freedman E."/>
            <person name="Gellesch M."/>
            <person name="Goldberg J."/>
            <person name="Griggs A."/>
            <person name="Gujja S."/>
            <person name="Heilman E."/>
            <person name="Heiman D."/>
            <person name="Howarth C."/>
            <person name="Mehta T."/>
            <person name="Neiman D."/>
            <person name="Pearson M."/>
            <person name="Roberts A."/>
            <person name="Saif S."/>
            <person name="Shea T."/>
            <person name="Shenoy N."/>
            <person name="Sisk P."/>
            <person name="Stolte C."/>
            <person name="Sykes S."/>
            <person name="White J."/>
            <person name="Yandava C."/>
            <person name="Haas B."/>
            <person name="Nusbaum C."/>
            <person name="Birren B."/>
        </authorList>
    </citation>
    <scope>NUCLEOTIDE SEQUENCE</scope>
    <source>
        <strain evidence="2">ATCC 30864</strain>
    </source>
</reference>
<evidence type="ECO:0000313" key="2">
    <source>
        <dbReference type="EMBL" id="KJE94939.1"/>
    </source>
</evidence>
<reference evidence="3" key="2">
    <citation type="submission" date="2011-02" db="EMBL/GenBank/DDBJ databases">
        <title>The Genome Sequence of Capsaspora owczarzaki ATCC 30864.</title>
        <authorList>
            <person name="Russ C."/>
            <person name="Cuomo C."/>
            <person name="Burger G."/>
            <person name="Gray M.W."/>
            <person name="Holland P.W.H."/>
            <person name="King N."/>
            <person name="Lang F.B.F."/>
            <person name="Roger A.J."/>
            <person name="Ruiz-Trillo I."/>
            <person name="Young S.K."/>
            <person name="Zeng Q."/>
            <person name="Gargeya S."/>
            <person name="Alvarado L."/>
            <person name="Berlin A."/>
            <person name="Chapman S.B."/>
            <person name="Chen Z."/>
            <person name="Freedman E."/>
            <person name="Gellesch M."/>
            <person name="Goldberg J."/>
            <person name="Griggs A."/>
            <person name="Gujja S."/>
            <person name="Heilman E."/>
            <person name="Heiman D."/>
            <person name="Howarth C."/>
            <person name="Mehta T."/>
            <person name="Neiman D."/>
            <person name="Pearson M."/>
            <person name="Roberts A."/>
            <person name="Saif S."/>
            <person name="Shea T."/>
            <person name="Shenoy N."/>
            <person name="Sisk P."/>
            <person name="Stolte C."/>
            <person name="Sykes S."/>
            <person name="White J."/>
            <person name="Yandava C."/>
            <person name="Haas B."/>
            <person name="Nusbaum C."/>
            <person name="Birren B."/>
        </authorList>
    </citation>
    <scope>NUCLEOTIDE SEQUENCE</scope>
    <source>
        <strain evidence="3">ATCC 30864</strain>
    </source>
</reference>
<protein>
    <submittedName>
        <fullName evidence="2">Uncharacterized protein</fullName>
    </submittedName>
</protein>
<keyword evidence="3" id="KW-1185">Reference proteome</keyword>
<organism evidence="2 3">
    <name type="scientific">Capsaspora owczarzaki (strain ATCC 30864)</name>
    <dbReference type="NCBI Taxonomy" id="595528"/>
    <lineage>
        <taxon>Eukaryota</taxon>
        <taxon>Filasterea</taxon>
        <taxon>Capsaspora</taxon>
    </lineage>
</organism>
<feature type="compositionally biased region" description="Low complexity" evidence="1">
    <location>
        <begin position="75"/>
        <end position="85"/>
    </location>
</feature>
<dbReference type="EMBL" id="KE346368">
    <property type="protein sequence ID" value="KJE94940.1"/>
    <property type="molecule type" value="Genomic_DNA"/>
</dbReference>
<evidence type="ECO:0000313" key="3">
    <source>
        <dbReference type="Proteomes" id="UP000008743"/>
    </source>
</evidence>
<dbReference type="EMBL" id="KE346368">
    <property type="protein sequence ID" value="KJE94938.1"/>
    <property type="molecule type" value="Genomic_DNA"/>
</dbReference>
<dbReference type="EMBL" id="KE346368">
    <property type="protein sequence ID" value="KJE94941.1"/>
    <property type="molecule type" value="Genomic_DNA"/>
</dbReference>
<dbReference type="EMBL" id="KE346368">
    <property type="protein sequence ID" value="KJE94939.1"/>
    <property type="molecule type" value="Genomic_DNA"/>
</dbReference>
<dbReference type="AlphaFoldDB" id="A0A0D2X3U9"/>
<feature type="compositionally biased region" description="Low complexity" evidence="1">
    <location>
        <begin position="487"/>
        <end position="500"/>
    </location>
</feature>
<dbReference type="Proteomes" id="UP000008743">
    <property type="component" value="Unassembled WGS sequence"/>
</dbReference>
<feature type="compositionally biased region" description="Polar residues" evidence="1">
    <location>
        <begin position="86"/>
        <end position="97"/>
    </location>
</feature>
<dbReference type="InParanoid" id="A0A0D2X3U9"/>
<accession>A0A0D2X3U9</accession>
<feature type="region of interest" description="Disordered" evidence="1">
    <location>
        <begin position="480"/>
        <end position="509"/>
    </location>
</feature>
<gene>
    <name evidence="2" type="ORF">CAOG_005477</name>
</gene>
<evidence type="ECO:0000256" key="1">
    <source>
        <dbReference type="SAM" id="MobiDB-lite"/>
    </source>
</evidence>
<sequence length="554" mass="61445">MKHRAVRHDSPCLTLSSWRARRRTRRWRWNSSSRSVRLIKQRKQQHLQLPQPRQLKRHPQSLKLFRKRTANQKCAPRPAARNPNPSTCHARTPSTNPMHRPVPSEGVAIRVAAPCCPLADHRSALHSRPCEKSAEADSRRALSLTTRMRASIDSCPFLRAPTNPTLSSKSSSRADLSATTAAPKMVWAPSSTRVDTRTMTFSTRRTGTRSCCKHLRTTHNPEAKKLNLCNTCYGLCSCGKELEEGVCDNCGSLAPLTCNQPRTAPEFPKPVFKEDIKGRRQQQLSKHSHLDRIERIARASVTSSGEEDDDETQSKYRRRSRLSSGSEIGSDTDEVSGVPSLSSSPVPTSPPLADQPLATPAAQTARSLPGTGDDASDSDDDQPPLRRRKIKFGDDLVMGEYDRYRYLNVFVDECLFTFVNPETGERGIAVEGSNPPIILPILESDTYFDFFQREANGDLFAISRRCISDVAEDLVRSASPVVGDGSGSATSPPSSGPSTPKLSQVVFPSNNSPKNISRVYLVDKVNHNLLYFADKKLGEYFAWKTDSGDVFQVS</sequence>
<feature type="region of interest" description="Disordered" evidence="1">
    <location>
        <begin position="277"/>
        <end position="387"/>
    </location>
</feature>